<dbReference type="EMBL" id="JABZEO010000011">
    <property type="protein sequence ID" value="NVZ10735.1"/>
    <property type="molecule type" value="Genomic_DNA"/>
</dbReference>
<keyword evidence="3" id="KW-1185">Reference proteome</keyword>
<keyword evidence="1" id="KW-0472">Membrane</keyword>
<feature type="transmembrane region" description="Helical" evidence="1">
    <location>
        <begin position="15"/>
        <end position="34"/>
    </location>
</feature>
<protein>
    <submittedName>
        <fullName evidence="2">Uncharacterized protein</fullName>
    </submittedName>
</protein>
<feature type="transmembrane region" description="Helical" evidence="1">
    <location>
        <begin position="97"/>
        <end position="117"/>
    </location>
</feature>
<accession>A0A850RCX3</accession>
<dbReference type="AlphaFoldDB" id="A0A850RCX3"/>
<gene>
    <name evidence="2" type="ORF">HW932_15835</name>
</gene>
<name>A0A850RCX3_9GAMM</name>
<dbReference type="Proteomes" id="UP000592294">
    <property type="component" value="Unassembled WGS sequence"/>
</dbReference>
<keyword evidence="1" id="KW-0812">Transmembrane</keyword>
<evidence type="ECO:0000256" key="1">
    <source>
        <dbReference type="SAM" id="Phobius"/>
    </source>
</evidence>
<evidence type="ECO:0000313" key="2">
    <source>
        <dbReference type="EMBL" id="NVZ10735.1"/>
    </source>
</evidence>
<proteinExistence type="predicted"/>
<feature type="transmembrane region" description="Helical" evidence="1">
    <location>
        <begin position="46"/>
        <end position="65"/>
    </location>
</feature>
<reference evidence="2 3" key="1">
    <citation type="submission" date="2020-06" db="EMBL/GenBank/DDBJ databases">
        <title>Whole-genome sequence of Allochromatium humboldtianum DSM 21881, type strain.</title>
        <authorList>
            <person name="Kyndt J.A."/>
            <person name="Meyer T.E."/>
        </authorList>
    </citation>
    <scope>NUCLEOTIDE SEQUENCE [LARGE SCALE GENOMIC DNA]</scope>
    <source>
        <strain evidence="2 3">DSM 21881</strain>
    </source>
</reference>
<comment type="caution">
    <text evidence="2">The sequence shown here is derived from an EMBL/GenBank/DDBJ whole genome shotgun (WGS) entry which is preliminary data.</text>
</comment>
<sequence>MTSDTPLDADRLRGLYWLAQVGSVVIMTALAWFLPELIAIDDLPQIHVPLLIAGLVAIPLILIVTRRLAPGAKPLETRYDPLDNATPASRSVGLGPYLIALVLCEIPIVLGLAAVLMGARPEYALGLGAASLGLLWSARAAPHAL</sequence>
<organism evidence="2 3">
    <name type="scientific">Allochromatium humboldtianum</name>
    <dbReference type="NCBI Taxonomy" id="504901"/>
    <lineage>
        <taxon>Bacteria</taxon>
        <taxon>Pseudomonadati</taxon>
        <taxon>Pseudomonadota</taxon>
        <taxon>Gammaproteobacteria</taxon>
        <taxon>Chromatiales</taxon>
        <taxon>Chromatiaceae</taxon>
        <taxon>Allochromatium</taxon>
    </lineage>
</organism>
<keyword evidence="1" id="KW-1133">Transmembrane helix</keyword>
<dbReference type="RefSeq" id="WP_176977458.1">
    <property type="nucleotide sequence ID" value="NZ_JABZEO010000011.1"/>
</dbReference>
<evidence type="ECO:0000313" key="3">
    <source>
        <dbReference type="Proteomes" id="UP000592294"/>
    </source>
</evidence>